<feature type="compositionally biased region" description="Polar residues" evidence="1">
    <location>
        <begin position="156"/>
        <end position="178"/>
    </location>
</feature>
<feature type="compositionally biased region" description="Basic and acidic residues" evidence="1">
    <location>
        <begin position="221"/>
        <end position="239"/>
    </location>
</feature>
<accession>A0AAW0G3A7</accession>
<organism evidence="2 3">
    <name type="scientific">Cerrena zonata</name>
    <dbReference type="NCBI Taxonomy" id="2478898"/>
    <lineage>
        <taxon>Eukaryota</taxon>
        <taxon>Fungi</taxon>
        <taxon>Dikarya</taxon>
        <taxon>Basidiomycota</taxon>
        <taxon>Agaricomycotina</taxon>
        <taxon>Agaricomycetes</taxon>
        <taxon>Polyporales</taxon>
        <taxon>Cerrenaceae</taxon>
        <taxon>Cerrena</taxon>
    </lineage>
</organism>
<dbReference type="EMBL" id="JASBNA010000028">
    <property type="protein sequence ID" value="KAK7684027.1"/>
    <property type="molecule type" value="Genomic_DNA"/>
</dbReference>
<evidence type="ECO:0000313" key="2">
    <source>
        <dbReference type="EMBL" id="KAK7684027.1"/>
    </source>
</evidence>
<sequence length="253" mass="27687">MFRIISSNAQLTFRPVLLLKVRSNKGTLSLPSTSNALQANNNVGGMPGYPAATPMFTRSNSASTTANNAGGMGYTNVYTPRLDEHLMYDSPSSNADAGYKLKKFQDNLRRANEFRNRKDNNPLAKLGIRYTMGACFSKPKDTEVPSSKRTSGKSRLATSENRLGTKQEPNLNEKQTYKPTPPTNNPGRKLGDDNKTNKPRAVSEGSATESASTREAAAKAAELRFNKQQTQRKESEAKLKSMAKMSKAEKGLS</sequence>
<feature type="region of interest" description="Disordered" evidence="1">
    <location>
        <begin position="136"/>
        <end position="253"/>
    </location>
</feature>
<evidence type="ECO:0000256" key="1">
    <source>
        <dbReference type="SAM" id="MobiDB-lite"/>
    </source>
</evidence>
<protein>
    <submittedName>
        <fullName evidence="2">Uncharacterized protein</fullName>
    </submittedName>
</protein>
<keyword evidence="3" id="KW-1185">Reference proteome</keyword>
<gene>
    <name evidence="2" type="ORF">QCA50_013003</name>
</gene>
<feature type="compositionally biased region" description="Low complexity" evidence="1">
    <location>
        <begin position="202"/>
        <end position="220"/>
    </location>
</feature>
<reference evidence="2 3" key="1">
    <citation type="submission" date="2022-09" db="EMBL/GenBank/DDBJ databases">
        <authorList>
            <person name="Palmer J.M."/>
        </authorList>
    </citation>
    <scope>NUCLEOTIDE SEQUENCE [LARGE SCALE GENOMIC DNA]</scope>
    <source>
        <strain evidence="2 3">DSM 7382</strain>
    </source>
</reference>
<dbReference type="Proteomes" id="UP001385951">
    <property type="component" value="Unassembled WGS sequence"/>
</dbReference>
<dbReference type="AlphaFoldDB" id="A0AAW0G3A7"/>
<name>A0AAW0G3A7_9APHY</name>
<proteinExistence type="predicted"/>
<evidence type="ECO:0000313" key="3">
    <source>
        <dbReference type="Proteomes" id="UP001385951"/>
    </source>
</evidence>
<comment type="caution">
    <text evidence="2">The sequence shown here is derived from an EMBL/GenBank/DDBJ whole genome shotgun (WGS) entry which is preliminary data.</text>
</comment>